<dbReference type="AlphaFoldDB" id="A0A1G2NFL3"/>
<name>A0A1G2NFL3_9BACT</name>
<accession>A0A1G2NFL3</accession>
<proteinExistence type="predicted"/>
<sequence length="132" mass="15174">MSENITSSVARLYRAGSEHSRSMEKLRKAIDTLLRWIGKNLPTSFLLPDNCRYWRHGEFVQYTNHSDARFGAGIKMFFVNSKSVSEWPHEHVLYFSKLIASGWLDRLSMLLEKEAAMLGASAYKVEKFLAAK</sequence>
<protein>
    <submittedName>
        <fullName evidence="1">Uncharacterized protein</fullName>
    </submittedName>
</protein>
<dbReference type="EMBL" id="MHRX01000015">
    <property type="protein sequence ID" value="OHA34171.1"/>
    <property type="molecule type" value="Genomic_DNA"/>
</dbReference>
<dbReference type="STRING" id="1802319.A2928_04700"/>
<dbReference type="Proteomes" id="UP000176221">
    <property type="component" value="Unassembled WGS sequence"/>
</dbReference>
<gene>
    <name evidence="1" type="ORF">A2928_04700</name>
</gene>
<evidence type="ECO:0000313" key="1">
    <source>
        <dbReference type="EMBL" id="OHA34171.1"/>
    </source>
</evidence>
<organism evidence="1 2">
    <name type="scientific">Candidatus Taylorbacteria bacterium RIFCSPLOWO2_01_FULL_45_15b</name>
    <dbReference type="NCBI Taxonomy" id="1802319"/>
    <lineage>
        <taxon>Bacteria</taxon>
        <taxon>Candidatus Tayloriibacteriota</taxon>
    </lineage>
</organism>
<reference evidence="1 2" key="1">
    <citation type="journal article" date="2016" name="Nat. Commun.">
        <title>Thousands of microbial genomes shed light on interconnected biogeochemical processes in an aquifer system.</title>
        <authorList>
            <person name="Anantharaman K."/>
            <person name="Brown C.T."/>
            <person name="Hug L.A."/>
            <person name="Sharon I."/>
            <person name="Castelle C.J."/>
            <person name="Probst A.J."/>
            <person name="Thomas B.C."/>
            <person name="Singh A."/>
            <person name="Wilkins M.J."/>
            <person name="Karaoz U."/>
            <person name="Brodie E.L."/>
            <person name="Williams K.H."/>
            <person name="Hubbard S.S."/>
            <person name="Banfield J.F."/>
        </authorList>
    </citation>
    <scope>NUCLEOTIDE SEQUENCE [LARGE SCALE GENOMIC DNA]</scope>
</reference>
<comment type="caution">
    <text evidence="1">The sequence shown here is derived from an EMBL/GenBank/DDBJ whole genome shotgun (WGS) entry which is preliminary data.</text>
</comment>
<evidence type="ECO:0000313" key="2">
    <source>
        <dbReference type="Proteomes" id="UP000176221"/>
    </source>
</evidence>